<feature type="compositionally biased region" description="Low complexity" evidence="1">
    <location>
        <begin position="42"/>
        <end position="53"/>
    </location>
</feature>
<feature type="region of interest" description="Disordered" evidence="1">
    <location>
        <begin position="1"/>
        <end position="61"/>
    </location>
</feature>
<name>A0AAV3RDZ3_LITER</name>
<feature type="compositionally biased region" description="Low complexity" evidence="1">
    <location>
        <begin position="1"/>
        <end position="35"/>
    </location>
</feature>
<proteinExistence type="predicted"/>
<organism evidence="2 3">
    <name type="scientific">Lithospermum erythrorhizon</name>
    <name type="common">Purple gromwell</name>
    <name type="synonym">Lithospermum officinale var. erythrorhizon</name>
    <dbReference type="NCBI Taxonomy" id="34254"/>
    <lineage>
        <taxon>Eukaryota</taxon>
        <taxon>Viridiplantae</taxon>
        <taxon>Streptophyta</taxon>
        <taxon>Embryophyta</taxon>
        <taxon>Tracheophyta</taxon>
        <taxon>Spermatophyta</taxon>
        <taxon>Magnoliopsida</taxon>
        <taxon>eudicotyledons</taxon>
        <taxon>Gunneridae</taxon>
        <taxon>Pentapetalae</taxon>
        <taxon>asterids</taxon>
        <taxon>lamiids</taxon>
        <taxon>Boraginales</taxon>
        <taxon>Boraginaceae</taxon>
        <taxon>Boraginoideae</taxon>
        <taxon>Lithospermeae</taxon>
        <taxon>Lithospermum</taxon>
    </lineage>
</organism>
<dbReference type="PANTHER" id="PTHR35694">
    <property type="entry name" value="DENEDDYLASE"/>
    <property type="match status" value="1"/>
</dbReference>
<accession>A0AAV3RDZ3</accession>
<dbReference type="AlphaFoldDB" id="A0AAV3RDZ3"/>
<comment type="caution">
    <text evidence="2">The sequence shown here is derived from an EMBL/GenBank/DDBJ whole genome shotgun (WGS) entry which is preliminary data.</text>
</comment>
<evidence type="ECO:0000313" key="3">
    <source>
        <dbReference type="Proteomes" id="UP001454036"/>
    </source>
</evidence>
<keyword evidence="3" id="KW-1185">Reference proteome</keyword>
<protein>
    <submittedName>
        <fullName evidence="2">Uncharacterized protein</fullName>
    </submittedName>
</protein>
<dbReference type="EMBL" id="BAABME010009113">
    <property type="protein sequence ID" value="GAA0174520.1"/>
    <property type="molecule type" value="Genomic_DNA"/>
</dbReference>
<dbReference type="Proteomes" id="UP001454036">
    <property type="component" value="Unassembled WGS sequence"/>
</dbReference>
<evidence type="ECO:0000256" key="1">
    <source>
        <dbReference type="SAM" id="MobiDB-lite"/>
    </source>
</evidence>
<sequence length="636" mass="69905">MALTQSLLSLSSNPFLPTKPLLKSPKLPLNPSSNTPKPPTKPTLLTTLCTSPKPYTPPPSTEEDILEAVAQADGEERSLPGVRVYENNAARLSVVGAVDYQQAVTAASADGGEAANQHIQAGLDAMVVETLFPASSDQHSTIATRLFLPARKVKEKARRLKNSLTQDMFKNNASKNILALTFRQVSLQQLWNFELLLFKAGSGRNMDDLENPREVPVSFAVDASDERVISAIAEVLCLASLESTERSFLENSFGRSSNYFFKWNQKPKKIVSKDSSVVLYNLLEDKVVSNANSLLKDFSLKRPTMNLKVKVNGNCLMPSVRNKLEKLGGYEFVSWLSEYVPCFKLQLDADKFDNVKFEGWKEFSPNKFEVWLTHSQMVDLTSILDMYYDDLFTVHSRPLSCHAVARTSRLPLSKNGSSLLKPLIISITSGLLLVIIGVLGQIYLPRLPIGRSLPQERHALQSSDISYTPNQSFEPVELEAYCVTIINKIKDSFGWHGDTSVGAGCCVWTGDIPRYLTESGVIPSSIVANASASSSDGKTDEEIKKSAEDIASYQVVLTTGGKIVGFQPTSRVAVNQWASNPLNKELYSGKTLSPGLMESGLKINRPNEVAALELLVSVNQHSRFALVRPLSVDTQA</sequence>
<reference evidence="2 3" key="1">
    <citation type="submission" date="2024-01" db="EMBL/GenBank/DDBJ databases">
        <title>The complete chloroplast genome sequence of Lithospermum erythrorhizon: insights into the phylogenetic relationship among Boraginaceae species and the maternal lineages of purple gromwells.</title>
        <authorList>
            <person name="Okada T."/>
            <person name="Watanabe K."/>
        </authorList>
    </citation>
    <scope>NUCLEOTIDE SEQUENCE [LARGE SCALE GENOMIC DNA]</scope>
</reference>
<dbReference type="PANTHER" id="PTHR35694:SF1">
    <property type="entry name" value="DENEDDYLASE"/>
    <property type="match status" value="1"/>
</dbReference>
<evidence type="ECO:0000313" key="2">
    <source>
        <dbReference type="EMBL" id="GAA0174520.1"/>
    </source>
</evidence>
<gene>
    <name evidence="2" type="ORF">LIER_27896</name>
</gene>